<dbReference type="EMBL" id="CAJGYM010000104">
    <property type="protein sequence ID" value="CAD6197786.1"/>
    <property type="molecule type" value="Genomic_DNA"/>
</dbReference>
<dbReference type="Proteomes" id="UP000835052">
    <property type="component" value="Unassembled WGS sequence"/>
</dbReference>
<protein>
    <submittedName>
        <fullName evidence="2">Uncharacterized protein</fullName>
    </submittedName>
</protein>
<keyword evidence="3" id="KW-1185">Reference proteome</keyword>
<feature type="signal peptide" evidence="1">
    <location>
        <begin position="1"/>
        <end position="25"/>
    </location>
</feature>
<dbReference type="AlphaFoldDB" id="A0A8S1HRD8"/>
<dbReference type="OrthoDB" id="5862375at2759"/>
<reference evidence="2" key="1">
    <citation type="submission" date="2020-10" db="EMBL/GenBank/DDBJ databases">
        <authorList>
            <person name="Kikuchi T."/>
        </authorList>
    </citation>
    <scope>NUCLEOTIDE SEQUENCE</scope>
    <source>
        <strain evidence="2">NKZ352</strain>
    </source>
</reference>
<feature type="chain" id="PRO_5035947587" evidence="1">
    <location>
        <begin position="26"/>
        <end position="83"/>
    </location>
</feature>
<evidence type="ECO:0000313" key="3">
    <source>
        <dbReference type="Proteomes" id="UP000835052"/>
    </source>
</evidence>
<organism evidence="2 3">
    <name type="scientific">Caenorhabditis auriculariae</name>
    <dbReference type="NCBI Taxonomy" id="2777116"/>
    <lineage>
        <taxon>Eukaryota</taxon>
        <taxon>Metazoa</taxon>
        <taxon>Ecdysozoa</taxon>
        <taxon>Nematoda</taxon>
        <taxon>Chromadorea</taxon>
        <taxon>Rhabditida</taxon>
        <taxon>Rhabditina</taxon>
        <taxon>Rhabditomorpha</taxon>
        <taxon>Rhabditoidea</taxon>
        <taxon>Rhabditidae</taxon>
        <taxon>Peloderinae</taxon>
        <taxon>Caenorhabditis</taxon>
    </lineage>
</organism>
<name>A0A8S1HRD8_9PELO</name>
<evidence type="ECO:0000256" key="1">
    <source>
        <dbReference type="SAM" id="SignalP"/>
    </source>
</evidence>
<sequence>MHRSVFAVIVAVLSVLLISATQVEAQEGHPIMMDRREAAPFGDILTELKGKGLGGRMRFGKRSFSPMRYAYEPLEMRDLYPIQ</sequence>
<proteinExistence type="predicted"/>
<accession>A0A8S1HRD8</accession>
<gene>
    <name evidence="2" type="ORF">CAUJ_LOCUS13694</name>
</gene>
<comment type="caution">
    <text evidence="2">The sequence shown here is derived from an EMBL/GenBank/DDBJ whole genome shotgun (WGS) entry which is preliminary data.</text>
</comment>
<keyword evidence="1" id="KW-0732">Signal</keyword>
<evidence type="ECO:0000313" key="2">
    <source>
        <dbReference type="EMBL" id="CAD6197786.1"/>
    </source>
</evidence>